<organism evidence="2 3">
    <name type="scientific">Pseudomonas syringae pv. spinaceae</name>
    <dbReference type="NCBI Taxonomy" id="264459"/>
    <lineage>
        <taxon>Bacteria</taxon>
        <taxon>Pseudomonadati</taxon>
        <taxon>Pseudomonadota</taxon>
        <taxon>Gammaproteobacteria</taxon>
        <taxon>Pseudomonadales</taxon>
        <taxon>Pseudomonadaceae</taxon>
        <taxon>Pseudomonas</taxon>
        <taxon>Pseudomonas syringae</taxon>
    </lineage>
</organism>
<dbReference type="EMBL" id="LJRI01001394">
    <property type="protein sequence ID" value="KPY63016.1"/>
    <property type="molecule type" value="Genomic_DNA"/>
</dbReference>
<dbReference type="InterPro" id="IPR013783">
    <property type="entry name" value="Ig-like_fold"/>
</dbReference>
<dbReference type="GO" id="GO:0004553">
    <property type="term" value="F:hydrolase activity, hydrolyzing O-glycosyl compounds"/>
    <property type="evidence" value="ECO:0007669"/>
    <property type="project" value="InterPro"/>
</dbReference>
<evidence type="ECO:0000313" key="2">
    <source>
        <dbReference type="EMBL" id="KPY63016.1"/>
    </source>
</evidence>
<reference evidence="2 3" key="1">
    <citation type="submission" date="2015-09" db="EMBL/GenBank/DDBJ databases">
        <title>Genome announcement of multiple Pseudomonas syringae strains.</title>
        <authorList>
            <person name="Thakur S."/>
            <person name="Wang P.W."/>
            <person name="Gong Y."/>
            <person name="Weir B.S."/>
            <person name="Guttman D.S."/>
        </authorList>
    </citation>
    <scope>NUCLEOTIDE SEQUENCE [LARGE SCALE GENOMIC DNA]</scope>
    <source>
        <strain evidence="2 3">ICMP16929</strain>
    </source>
</reference>
<protein>
    <submittedName>
        <fullName evidence="2">Membrane protein</fullName>
    </submittedName>
</protein>
<dbReference type="Proteomes" id="UP000050384">
    <property type="component" value="Unassembled WGS sequence"/>
</dbReference>
<comment type="caution">
    <text evidence="2">The sequence shown here is derived from an EMBL/GenBank/DDBJ whole genome shotgun (WGS) entry which is preliminary data.</text>
</comment>
<gene>
    <name evidence="2" type="ORF">ALO94_200596</name>
</gene>
<evidence type="ECO:0000313" key="3">
    <source>
        <dbReference type="Proteomes" id="UP000050384"/>
    </source>
</evidence>
<proteinExistence type="predicted"/>
<dbReference type="Gene3D" id="2.60.40.10">
    <property type="entry name" value="Immunoglobulins"/>
    <property type="match status" value="1"/>
</dbReference>
<accession>A0A0N8SVF1</accession>
<dbReference type="InterPro" id="IPR021828">
    <property type="entry name" value="GlgE_dom_N/S"/>
</dbReference>
<sequence length="102" mass="11376">MIDGGLFAAKAISGQTVTVTSKVYADGHDKMAVNIRWRAADEENWHSAPANVHRHLVMPIGVDLAGHRHRLPADRLGRKQPTVNHRQRVFDHDAGQLQRLGE</sequence>
<dbReference type="Pfam" id="PF11896">
    <property type="entry name" value="GlgE_dom_N_S"/>
    <property type="match status" value="1"/>
</dbReference>
<name>A0A0N8SVF1_PSESX</name>
<dbReference type="AlphaFoldDB" id="A0A0N8SVF1"/>
<evidence type="ECO:0000259" key="1">
    <source>
        <dbReference type="Pfam" id="PF11896"/>
    </source>
</evidence>
<feature type="domain" description="Alpha-1,4-glucan:maltose-1-phosphate maltosyltransferase" evidence="1">
    <location>
        <begin position="2"/>
        <end position="51"/>
    </location>
</feature>